<organism evidence="2 3">
    <name type="scientific">Phialemonium thermophilum</name>
    <dbReference type="NCBI Taxonomy" id="223376"/>
    <lineage>
        <taxon>Eukaryota</taxon>
        <taxon>Fungi</taxon>
        <taxon>Dikarya</taxon>
        <taxon>Ascomycota</taxon>
        <taxon>Pezizomycotina</taxon>
        <taxon>Sordariomycetes</taxon>
        <taxon>Sordariomycetidae</taxon>
        <taxon>Cephalothecales</taxon>
        <taxon>Cephalothecaceae</taxon>
        <taxon>Phialemonium</taxon>
    </lineage>
</organism>
<reference evidence="2 3" key="1">
    <citation type="journal article" date="2024" name="Commun. Biol.">
        <title>Comparative genomic analysis of thermophilic fungi reveals convergent evolutionary adaptations and gene losses.</title>
        <authorList>
            <person name="Steindorff A.S."/>
            <person name="Aguilar-Pontes M.V."/>
            <person name="Robinson A.J."/>
            <person name="Andreopoulos B."/>
            <person name="LaButti K."/>
            <person name="Kuo A."/>
            <person name="Mondo S."/>
            <person name="Riley R."/>
            <person name="Otillar R."/>
            <person name="Haridas S."/>
            <person name="Lipzen A."/>
            <person name="Grimwood J."/>
            <person name="Schmutz J."/>
            <person name="Clum A."/>
            <person name="Reid I.D."/>
            <person name="Moisan M.C."/>
            <person name="Butler G."/>
            <person name="Nguyen T.T.M."/>
            <person name="Dewar K."/>
            <person name="Conant G."/>
            <person name="Drula E."/>
            <person name="Henrissat B."/>
            <person name="Hansel C."/>
            <person name="Singer S."/>
            <person name="Hutchinson M.I."/>
            <person name="de Vries R.P."/>
            <person name="Natvig D.O."/>
            <person name="Powell A.J."/>
            <person name="Tsang A."/>
            <person name="Grigoriev I.V."/>
        </authorList>
    </citation>
    <scope>NUCLEOTIDE SEQUENCE [LARGE SCALE GENOMIC DNA]</scope>
    <source>
        <strain evidence="2 3">ATCC 24622</strain>
    </source>
</reference>
<name>A0ABR3WEU2_9PEZI</name>
<dbReference type="EMBL" id="JAZHXJ010000466">
    <property type="protein sequence ID" value="KAL1860386.1"/>
    <property type="molecule type" value="Genomic_DNA"/>
</dbReference>
<keyword evidence="3" id="KW-1185">Reference proteome</keyword>
<feature type="chain" id="PRO_5045713524" evidence="1">
    <location>
        <begin position="21"/>
        <end position="160"/>
    </location>
</feature>
<evidence type="ECO:0000256" key="1">
    <source>
        <dbReference type="SAM" id="SignalP"/>
    </source>
</evidence>
<evidence type="ECO:0000313" key="2">
    <source>
        <dbReference type="EMBL" id="KAL1860386.1"/>
    </source>
</evidence>
<feature type="signal peptide" evidence="1">
    <location>
        <begin position="1"/>
        <end position="20"/>
    </location>
</feature>
<evidence type="ECO:0000313" key="3">
    <source>
        <dbReference type="Proteomes" id="UP001586593"/>
    </source>
</evidence>
<proteinExistence type="predicted"/>
<dbReference type="Proteomes" id="UP001586593">
    <property type="component" value="Unassembled WGS sequence"/>
</dbReference>
<protein>
    <submittedName>
        <fullName evidence="2">Uncharacterized protein</fullName>
    </submittedName>
</protein>
<gene>
    <name evidence="2" type="ORF">VTK73DRAFT_7368</name>
</gene>
<keyword evidence="1" id="KW-0732">Signal</keyword>
<accession>A0ABR3WEU2</accession>
<comment type="caution">
    <text evidence="2">The sequence shown here is derived from an EMBL/GenBank/DDBJ whole genome shotgun (WGS) entry which is preliminary data.</text>
</comment>
<sequence>MMFPKLAVLAAAALPLLAAAGETVYLVNCGIGGSGVEYSVMAYYPDGSVTAGGNVPPTNDNEAQITVSGTQHWEGQAVTGHFPSGVSFTSHIQANAQSQPDFSNVGTGNNGFRNFVCFKDNKRKLFQQGEATCNSIYYCLDVSCLETTLLAPPLDPYAWR</sequence>